<dbReference type="Proteomes" id="UP000290288">
    <property type="component" value="Unassembled WGS sequence"/>
</dbReference>
<reference evidence="10 11" key="1">
    <citation type="submission" date="2019-01" db="EMBL/GenBank/DDBJ databases">
        <title>Draft genome sequence of Psathyrella aberdarensis IHI B618.</title>
        <authorList>
            <person name="Buettner E."/>
            <person name="Kellner H."/>
        </authorList>
    </citation>
    <scope>NUCLEOTIDE SEQUENCE [LARGE SCALE GENOMIC DNA]</scope>
    <source>
        <strain evidence="10 11">IHI B618</strain>
    </source>
</reference>
<evidence type="ECO:0000256" key="2">
    <source>
        <dbReference type="ARBA" id="ARBA00022692"/>
    </source>
</evidence>
<feature type="signal peptide" evidence="8">
    <location>
        <begin position="1"/>
        <end position="22"/>
    </location>
</feature>
<evidence type="ECO:0000313" key="10">
    <source>
        <dbReference type="EMBL" id="RXW19856.1"/>
    </source>
</evidence>
<accession>A0A4Q2DKV0</accession>
<dbReference type="PANTHER" id="PTHR46426:SF1">
    <property type="entry name" value="PROTEIN DISULFIDE-ISOMERASE TMX3"/>
    <property type="match status" value="1"/>
</dbReference>
<dbReference type="Pfam" id="PF13848">
    <property type="entry name" value="Thioredoxin_6"/>
    <property type="match status" value="1"/>
</dbReference>
<feature type="chain" id="PRO_5020197531" description="Thioredoxin domain-containing protein" evidence="8">
    <location>
        <begin position="23"/>
        <end position="580"/>
    </location>
</feature>
<dbReference type="InterPro" id="IPR052250">
    <property type="entry name" value="PDI_TMX3"/>
</dbReference>
<feature type="domain" description="Thioredoxin" evidence="9">
    <location>
        <begin position="131"/>
        <end position="261"/>
    </location>
</feature>
<evidence type="ECO:0000256" key="5">
    <source>
        <dbReference type="ARBA" id="ARBA00045246"/>
    </source>
</evidence>
<keyword evidence="2 7" id="KW-0812">Transmembrane</keyword>
<dbReference type="PROSITE" id="PS00194">
    <property type="entry name" value="THIOREDOXIN_1"/>
    <property type="match status" value="1"/>
</dbReference>
<dbReference type="OrthoDB" id="72053at2759"/>
<evidence type="ECO:0000256" key="8">
    <source>
        <dbReference type="SAM" id="SignalP"/>
    </source>
</evidence>
<evidence type="ECO:0000256" key="1">
    <source>
        <dbReference type="ARBA" id="ARBA00004389"/>
    </source>
</evidence>
<dbReference type="PROSITE" id="PS51352">
    <property type="entry name" value="THIOREDOXIN_2"/>
    <property type="match status" value="2"/>
</dbReference>
<comment type="subcellular location">
    <subcellularLocation>
        <location evidence="1">Endoplasmic reticulum membrane</location>
        <topology evidence="1">Single-pass membrane protein</topology>
    </subcellularLocation>
</comment>
<evidence type="ECO:0000256" key="3">
    <source>
        <dbReference type="ARBA" id="ARBA00022989"/>
    </source>
</evidence>
<dbReference type="STRING" id="2316362.A0A4Q2DKV0"/>
<feature type="domain" description="Thioredoxin" evidence="9">
    <location>
        <begin position="11"/>
        <end position="129"/>
    </location>
</feature>
<dbReference type="PRINTS" id="PR00421">
    <property type="entry name" value="THIOREDOXIN"/>
</dbReference>
<gene>
    <name evidence="10" type="ORF">EST38_g6013</name>
</gene>
<dbReference type="InterPro" id="IPR017937">
    <property type="entry name" value="Thioredoxin_CS"/>
</dbReference>
<dbReference type="PANTHER" id="PTHR46426">
    <property type="entry name" value="PROTEIN DISULFIDE-ISOMERASE TMX3"/>
    <property type="match status" value="1"/>
</dbReference>
<keyword evidence="4 7" id="KW-0472">Membrane</keyword>
<evidence type="ECO:0000256" key="4">
    <source>
        <dbReference type="ARBA" id="ARBA00023136"/>
    </source>
</evidence>
<dbReference type="InterPro" id="IPR013766">
    <property type="entry name" value="Thioredoxin_domain"/>
</dbReference>
<feature type="region of interest" description="Disordered" evidence="6">
    <location>
        <begin position="127"/>
        <end position="158"/>
    </location>
</feature>
<protein>
    <recommendedName>
        <fullName evidence="9">Thioredoxin domain-containing protein</fullName>
    </recommendedName>
</protein>
<sequence>MTILSALVTSLALVACALPTSAKSTDLTPDNFKSSVASGLWFVEHFSPYCTHCISFASTWEKLVTEMETESPNVHLAQVNCVLHGDLCDANQIKGYPTLQMFEDGKMVEQFKGARELDRLKTFIGKHAKQHQEEEVKPAVEPPATPKRPPRPPVNPTGEELVLNSASFTRAIEQGPTFVKFYAPWCGHCKKLAPIWKNLARHLQGRVQIASVNCDEESALCQTQGVQGYPTLIYFSNGAVSEYKGGRKLDQLKAFAEKASAEGVTPLASEAELEEHLKDESVVYLLIHNPTDEEILTTTETAAAPLLGSPKVYTSASSSIRSKYKVPQGIPWAFIALKDHDSTVATSTLYGGPAISNDDIKHWLLTHHLPGAIELHQDTFQTVMNAPHSPLVVIATSNAKISDKIEGRVRDIAKKWRARTTGSGEVNNREVIFTWMDAQRWKEWMKSMYGVSVDEDEVNLDDAKVVVADHKKLIYWKEDKQGADLKLASTGTLFAALEDIATGKVPYKNSENIVERLARSLNNKMTSLEAYISAYPLRFVGWVVAGILVIFFIIHRLIGNDVSKIERGEYARVNKADRID</sequence>
<dbReference type="InterPro" id="IPR036249">
    <property type="entry name" value="Thioredoxin-like_sf"/>
</dbReference>
<evidence type="ECO:0000259" key="9">
    <source>
        <dbReference type="PROSITE" id="PS51352"/>
    </source>
</evidence>
<dbReference type="Gene3D" id="3.40.30.10">
    <property type="entry name" value="Glutaredoxin"/>
    <property type="match status" value="3"/>
</dbReference>
<name>A0A4Q2DKV0_9AGAR</name>
<feature type="transmembrane region" description="Helical" evidence="7">
    <location>
        <begin position="539"/>
        <end position="558"/>
    </location>
</feature>
<comment type="caution">
    <text evidence="10">The sequence shown here is derived from an EMBL/GenBank/DDBJ whole genome shotgun (WGS) entry which is preliminary data.</text>
</comment>
<dbReference type="AlphaFoldDB" id="A0A4Q2DKV0"/>
<dbReference type="Pfam" id="PF00085">
    <property type="entry name" value="Thioredoxin"/>
    <property type="match status" value="2"/>
</dbReference>
<evidence type="ECO:0000256" key="6">
    <source>
        <dbReference type="SAM" id="MobiDB-lite"/>
    </source>
</evidence>
<evidence type="ECO:0000313" key="11">
    <source>
        <dbReference type="Proteomes" id="UP000290288"/>
    </source>
</evidence>
<feature type="compositionally biased region" description="Pro residues" evidence="6">
    <location>
        <begin position="140"/>
        <end position="155"/>
    </location>
</feature>
<dbReference type="SUPFAM" id="SSF52833">
    <property type="entry name" value="Thioredoxin-like"/>
    <property type="match status" value="2"/>
</dbReference>
<dbReference type="GO" id="GO:0005789">
    <property type="term" value="C:endoplasmic reticulum membrane"/>
    <property type="evidence" value="ECO:0007669"/>
    <property type="project" value="UniProtKB-SubCell"/>
</dbReference>
<proteinExistence type="predicted"/>
<dbReference type="EMBL" id="SDEE01000179">
    <property type="protein sequence ID" value="RXW19856.1"/>
    <property type="molecule type" value="Genomic_DNA"/>
</dbReference>
<evidence type="ECO:0000256" key="7">
    <source>
        <dbReference type="SAM" id="Phobius"/>
    </source>
</evidence>
<keyword evidence="8" id="KW-0732">Signal</keyword>
<organism evidence="10 11">
    <name type="scientific">Candolleomyces aberdarensis</name>
    <dbReference type="NCBI Taxonomy" id="2316362"/>
    <lineage>
        <taxon>Eukaryota</taxon>
        <taxon>Fungi</taxon>
        <taxon>Dikarya</taxon>
        <taxon>Basidiomycota</taxon>
        <taxon>Agaricomycotina</taxon>
        <taxon>Agaricomycetes</taxon>
        <taxon>Agaricomycetidae</taxon>
        <taxon>Agaricales</taxon>
        <taxon>Agaricineae</taxon>
        <taxon>Psathyrellaceae</taxon>
        <taxon>Candolleomyces</taxon>
    </lineage>
</organism>
<comment type="function">
    <text evidence="5">Probable disulfide isomerase, which participates in the folding of proteins containing disulfide bonds. May act as a dithiol oxidase. Acts as a regulator of endoplasmic reticulum-mitochondria contact sites via its ability to regulate redox signals.</text>
</comment>
<keyword evidence="11" id="KW-1185">Reference proteome</keyword>
<keyword evidence="3 7" id="KW-1133">Transmembrane helix</keyword>